<keyword evidence="3" id="KW-0804">Transcription</keyword>
<dbReference type="AlphaFoldDB" id="A0A7K3W581"/>
<dbReference type="Pfam" id="PF01638">
    <property type="entry name" value="HxlR"/>
    <property type="match status" value="1"/>
</dbReference>
<organism evidence="5 6">
    <name type="scientific">Geodermatophilus sabuli</name>
    <dbReference type="NCBI Taxonomy" id="1564158"/>
    <lineage>
        <taxon>Bacteria</taxon>
        <taxon>Bacillati</taxon>
        <taxon>Actinomycetota</taxon>
        <taxon>Actinomycetes</taxon>
        <taxon>Geodermatophilales</taxon>
        <taxon>Geodermatophilaceae</taxon>
        <taxon>Geodermatophilus</taxon>
    </lineage>
</organism>
<evidence type="ECO:0000256" key="3">
    <source>
        <dbReference type="ARBA" id="ARBA00023163"/>
    </source>
</evidence>
<evidence type="ECO:0000256" key="2">
    <source>
        <dbReference type="ARBA" id="ARBA00023125"/>
    </source>
</evidence>
<keyword evidence="1" id="KW-0805">Transcription regulation</keyword>
<dbReference type="GO" id="GO:0003677">
    <property type="term" value="F:DNA binding"/>
    <property type="evidence" value="ECO:0007669"/>
    <property type="project" value="UniProtKB-KW"/>
</dbReference>
<dbReference type="PANTHER" id="PTHR33204">
    <property type="entry name" value="TRANSCRIPTIONAL REGULATOR, MARR FAMILY"/>
    <property type="match status" value="1"/>
</dbReference>
<dbReference type="InterPro" id="IPR036388">
    <property type="entry name" value="WH-like_DNA-bd_sf"/>
</dbReference>
<keyword evidence="6" id="KW-1185">Reference proteome</keyword>
<name>A0A7K3W581_9ACTN</name>
<evidence type="ECO:0000256" key="1">
    <source>
        <dbReference type="ARBA" id="ARBA00023015"/>
    </source>
</evidence>
<proteinExistence type="predicted"/>
<dbReference type="SUPFAM" id="SSF46785">
    <property type="entry name" value="Winged helix' DNA-binding domain"/>
    <property type="match status" value="1"/>
</dbReference>
<evidence type="ECO:0000313" key="6">
    <source>
        <dbReference type="Proteomes" id="UP000470246"/>
    </source>
</evidence>
<dbReference type="RefSeq" id="WP_163483401.1">
    <property type="nucleotide sequence ID" value="NZ_JAAGWF010000023.1"/>
</dbReference>
<feature type="domain" description="HTH hxlR-type" evidence="4">
    <location>
        <begin position="13"/>
        <end position="110"/>
    </location>
</feature>
<protein>
    <submittedName>
        <fullName evidence="5">Helix-turn-helix transcriptional regulator</fullName>
    </submittedName>
</protein>
<dbReference type="Gene3D" id="1.10.10.10">
    <property type="entry name" value="Winged helix-like DNA-binding domain superfamily/Winged helix DNA-binding domain"/>
    <property type="match status" value="1"/>
</dbReference>
<dbReference type="PROSITE" id="PS51118">
    <property type="entry name" value="HTH_HXLR"/>
    <property type="match status" value="1"/>
</dbReference>
<evidence type="ECO:0000259" key="4">
    <source>
        <dbReference type="PROSITE" id="PS51118"/>
    </source>
</evidence>
<keyword evidence="2" id="KW-0238">DNA-binding</keyword>
<gene>
    <name evidence="5" type="ORF">GCU56_19405</name>
</gene>
<sequence length="146" mass="16391">MTTRLDELPGRRCSIAGALDVVGDRWALLVVREVSLGAHRFGEILRGTGAPRERLAARLTALVDAGVLERREYSRNPPRSDYHLTRSGRDLLPVLQALMQWGDRHVADVPPVELHHHGHRIQASWVCDTCGERVGRDTERHVTHEG</sequence>
<dbReference type="PANTHER" id="PTHR33204:SF18">
    <property type="entry name" value="TRANSCRIPTIONAL REGULATORY PROTEIN"/>
    <property type="match status" value="1"/>
</dbReference>
<comment type="caution">
    <text evidence="5">The sequence shown here is derived from an EMBL/GenBank/DDBJ whole genome shotgun (WGS) entry which is preliminary data.</text>
</comment>
<evidence type="ECO:0000313" key="5">
    <source>
        <dbReference type="EMBL" id="NEK60026.1"/>
    </source>
</evidence>
<accession>A0A7K3W581</accession>
<dbReference type="InterPro" id="IPR036390">
    <property type="entry name" value="WH_DNA-bd_sf"/>
</dbReference>
<dbReference type="EMBL" id="JAAGWF010000023">
    <property type="protein sequence ID" value="NEK60026.1"/>
    <property type="molecule type" value="Genomic_DNA"/>
</dbReference>
<reference evidence="5 6" key="1">
    <citation type="submission" date="2020-02" db="EMBL/GenBank/DDBJ databases">
        <title>Geodermatophilus sabuli CPCC 205279 I12A-02694.</title>
        <authorList>
            <person name="Jiang Z."/>
        </authorList>
    </citation>
    <scope>NUCLEOTIDE SEQUENCE [LARGE SCALE GENOMIC DNA]</scope>
    <source>
        <strain evidence="5 6">I12A-02694</strain>
    </source>
</reference>
<dbReference type="InterPro" id="IPR002577">
    <property type="entry name" value="HTH_HxlR"/>
</dbReference>
<dbReference type="Proteomes" id="UP000470246">
    <property type="component" value="Unassembled WGS sequence"/>
</dbReference>